<protein>
    <recommendedName>
        <fullName evidence="4">PHP domain-containing protein</fullName>
    </recommendedName>
</protein>
<dbReference type="SUPFAM" id="SSF89550">
    <property type="entry name" value="PHP domain-like"/>
    <property type="match status" value="1"/>
</dbReference>
<name>A0A239DZ26_9ACTN</name>
<evidence type="ECO:0008006" key="4">
    <source>
        <dbReference type="Google" id="ProtNLM"/>
    </source>
</evidence>
<sequence>MVITDHGTDAHARIGVELTNPDIRAARAALPDVLVFQGLEWNIPAAEHGTVFVAPNDDELAVLQEFEQQFDGTVTGTSAGTPANEAHAVAGIRWLGRQMLSGRTPSALFLANHPARRGIDSPHEIRAWQSADPRVAIGMEGAPGHQAASIPLPGGPGEARGYYAGEPGPESFPGYPLESYRTFGGFDWMTATVGGLWDSLLAEGRTWFITANSDSHTVWGDDRIRPPGQDTREYFDTTGRYGDPVSGGTPLHDRGDFWPGHYSRTWVGARHRSFRAVMDAMRAGRVWVGHGDLTDGLEVTVAGAERRHHAGLPRRAGAGAPRRGRAADGAHPPAPHAQRQRRPPAAAPGRRHRRADDRARGRPRHPHRAGHRGGRVLRGRRDRRHRRRAPVPPGRGAVLPAAARHRRQRQRPRQHRAPPGSRGQQRPVAGPVVLQQPGLRPGVLSRDASVGCWVAVCGPDGSSLRARAEVEHRVLGLGAALGGAPWVATHVVRAPTGGHHAGSLAATADAAAAAGLVAAAVGEEHGWAVVGDGGVEHAGGPAEHRGHAAASAAAHRDRTEGRVLRFPGQDELPALLPLADVVPTTVVEEVLRVDMPDDPALVLRTNGYVRLRLAGGRVQLPVTPWDDGEVCPFEQADSHPCCGGEH</sequence>
<feature type="compositionally biased region" description="Basic residues" evidence="1">
    <location>
        <begin position="361"/>
        <end position="389"/>
    </location>
</feature>
<dbReference type="RefSeq" id="WP_179224332.1">
    <property type="nucleotide sequence ID" value="NZ_FZOO01000003.1"/>
</dbReference>
<dbReference type="Proteomes" id="UP000198373">
    <property type="component" value="Unassembled WGS sequence"/>
</dbReference>
<dbReference type="EMBL" id="FZOO01000003">
    <property type="protein sequence ID" value="SNS37617.1"/>
    <property type="molecule type" value="Genomic_DNA"/>
</dbReference>
<dbReference type="InterPro" id="IPR016195">
    <property type="entry name" value="Pol/histidinol_Pase-like"/>
</dbReference>
<organism evidence="2 3">
    <name type="scientific">Geodermatophilus pulveris</name>
    <dbReference type="NCBI Taxonomy" id="1564159"/>
    <lineage>
        <taxon>Bacteria</taxon>
        <taxon>Bacillati</taxon>
        <taxon>Actinomycetota</taxon>
        <taxon>Actinomycetes</taxon>
        <taxon>Geodermatophilales</taxon>
        <taxon>Geodermatophilaceae</taxon>
        <taxon>Geodermatophilus</taxon>
    </lineage>
</organism>
<feature type="compositionally biased region" description="Basic residues" evidence="1">
    <location>
        <begin position="403"/>
        <end position="416"/>
    </location>
</feature>
<evidence type="ECO:0000313" key="3">
    <source>
        <dbReference type="Proteomes" id="UP000198373"/>
    </source>
</evidence>
<keyword evidence="3" id="KW-1185">Reference proteome</keyword>
<feature type="compositionally biased region" description="Low complexity" evidence="1">
    <location>
        <begin position="313"/>
        <end position="331"/>
    </location>
</feature>
<accession>A0A239DZ26</accession>
<evidence type="ECO:0000256" key="1">
    <source>
        <dbReference type="SAM" id="MobiDB-lite"/>
    </source>
</evidence>
<evidence type="ECO:0000313" key="2">
    <source>
        <dbReference type="EMBL" id="SNS37617.1"/>
    </source>
</evidence>
<reference evidence="3" key="1">
    <citation type="submission" date="2017-06" db="EMBL/GenBank/DDBJ databases">
        <authorList>
            <person name="Varghese N."/>
            <person name="Submissions S."/>
        </authorList>
    </citation>
    <scope>NUCLEOTIDE SEQUENCE [LARGE SCALE GENOMIC DNA]</scope>
    <source>
        <strain evidence="3">DSM 46839</strain>
    </source>
</reference>
<dbReference type="AlphaFoldDB" id="A0A239DZ26"/>
<proteinExistence type="predicted"/>
<feature type="region of interest" description="Disordered" evidence="1">
    <location>
        <begin position="304"/>
        <end position="430"/>
    </location>
</feature>
<gene>
    <name evidence="2" type="ORF">SAMN06893096_103442</name>
</gene>